<organism evidence="3">
    <name type="scientific">Dissoconium aciculare CBS 342.82</name>
    <dbReference type="NCBI Taxonomy" id="1314786"/>
    <lineage>
        <taxon>Eukaryota</taxon>
        <taxon>Fungi</taxon>
        <taxon>Dikarya</taxon>
        <taxon>Ascomycota</taxon>
        <taxon>Pezizomycotina</taxon>
        <taxon>Dothideomycetes</taxon>
        <taxon>Dothideomycetidae</taxon>
        <taxon>Mycosphaerellales</taxon>
        <taxon>Dissoconiaceae</taxon>
        <taxon>Dissoconium</taxon>
    </lineage>
</organism>
<protein>
    <submittedName>
        <fullName evidence="3">Uncharacterized protein</fullName>
    </submittedName>
</protein>
<evidence type="ECO:0000313" key="2">
    <source>
        <dbReference type="Proteomes" id="UP000504637"/>
    </source>
</evidence>
<keyword evidence="2" id="KW-1185">Reference proteome</keyword>
<feature type="compositionally biased region" description="Low complexity" evidence="1">
    <location>
        <begin position="58"/>
        <end position="70"/>
    </location>
</feature>
<accession>A0A6J3LXD7</accession>
<evidence type="ECO:0000256" key="1">
    <source>
        <dbReference type="SAM" id="MobiDB-lite"/>
    </source>
</evidence>
<proteinExistence type="predicted"/>
<dbReference type="PANTHER" id="PTHR42087">
    <property type="entry name" value="ILP IS AN APOPTOSIS INHIBITOR"/>
    <property type="match status" value="1"/>
</dbReference>
<name>A0A6J3LXD7_9PEZI</name>
<feature type="region of interest" description="Disordered" evidence="1">
    <location>
        <begin position="58"/>
        <end position="87"/>
    </location>
</feature>
<dbReference type="PANTHER" id="PTHR42087:SF1">
    <property type="entry name" value="ILP IS AN APOPTOSIS INHIBITOR"/>
    <property type="match status" value="1"/>
</dbReference>
<sequence length="207" mass="23244">PVVLNNPSFDILEWHPALQSCQRYFLDHAQYEPATQAVCALINIRLPFQNLDYPITSSTQQPPLSSSPTQHYYYPPQRSSPNSPGVHQSAAPPTIFISLIPYIRRLVVTNFDKPAILHGFFGDDWSTGILPHVQCERRNYLFAAKHGGWRSCKKQYDAGSGFGRADESVPFLKPLSDARGEELAAAEKAWSDWLAMEDWMVGPDAPD</sequence>
<dbReference type="RefSeq" id="XP_033457369.1">
    <property type="nucleotide sequence ID" value="XM_033600194.1"/>
</dbReference>
<gene>
    <name evidence="3" type="ORF">K489DRAFT_291499</name>
</gene>
<dbReference type="InterPro" id="IPR053267">
    <property type="entry name" value="Verrucosidin_biosynth-assoc"/>
</dbReference>
<evidence type="ECO:0000313" key="3">
    <source>
        <dbReference type="RefSeq" id="XP_033457369.1"/>
    </source>
</evidence>
<reference evidence="3" key="1">
    <citation type="submission" date="2020-01" db="EMBL/GenBank/DDBJ databases">
        <authorList>
            <consortium name="DOE Joint Genome Institute"/>
            <person name="Haridas S."/>
            <person name="Albert R."/>
            <person name="Binder M."/>
            <person name="Bloem J."/>
            <person name="Labutti K."/>
            <person name="Salamov A."/>
            <person name="Andreopoulos B."/>
            <person name="Baker S.E."/>
            <person name="Barry K."/>
            <person name="Bills G."/>
            <person name="Bluhm B.H."/>
            <person name="Cannon C."/>
            <person name="Castanera R."/>
            <person name="Culley D.E."/>
            <person name="Daum C."/>
            <person name="Ezra D."/>
            <person name="Gonzalez J.B."/>
            <person name="Henrissat B."/>
            <person name="Kuo A."/>
            <person name="Liang C."/>
            <person name="Lipzen A."/>
            <person name="Lutzoni F."/>
            <person name="Magnuson J."/>
            <person name="Mondo S."/>
            <person name="Nolan M."/>
            <person name="Ohm R."/>
            <person name="Pangilinan J."/>
            <person name="Park H.-J."/>
            <person name="Ramirez L."/>
            <person name="Alfaro M."/>
            <person name="Sun H."/>
            <person name="Tritt A."/>
            <person name="Yoshinaga Y."/>
            <person name="Zwiers L.-H."/>
            <person name="Turgeon B.G."/>
            <person name="Goodwin S.B."/>
            <person name="Spatafora J.W."/>
            <person name="Crous P.W."/>
            <person name="Grigoriev I.V."/>
        </authorList>
    </citation>
    <scope>NUCLEOTIDE SEQUENCE</scope>
    <source>
        <strain evidence="3">CBS 342.82</strain>
    </source>
</reference>
<feature type="non-terminal residue" evidence="3">
    <location>
        <position position="1"/>
    </location>
</feature>
<dbReference type="OrthoDB" id="5335812at2759"/>
<dbReference type="GeneID" id="54357994"/>
<dbReference type="AlphaFoldDB" id="A0A6J3LXD7"/>
<reference evidence="3" key="3">
    <citation type="submission" date="2025-08" db="UniProtKB">
        <authorList>
            <consortium name="RefSeq"/>
        </authorList>
    </citation>
    <scope>IDENTIFICATION</scope>
    <source>
        <strain evidence="3">CBS 342.82</strain>
    </source>
</reference>
<dbReference type="Proteomes" id="UP000504637">
    <property type="component" value="Unplaced"/>
</dbReference>
<reference evidence="3" key="2">
    <citation type="submission" date="2020-04" db="EMBL/GenBank/DDBJ databases">
        <authorList>
            <consortium name="NCBI Genome Project"/>
        </authorList>
    </citation>
    <scope>NUCLEOTIDE SEQUENCE</scope>
    <source>
        <strain evidence="3">CBS 342.82</strain>
    </source>
</reference>
<feature type="compositionally biased region" description="Polar residues" evidence="1">
    <location>
        <begin position="77"/>
        <end position="86"/>
    </location>
</feature>
<feature type="non-terminal residue" evidence="3">
    <location>
        <position position="207"/>
    </location>
</feature>